<dbReference type="GO" id="GO:0003964">
    <property type="term" value="F:RNA-directed DNA polymerase activity"/>
    <property type="evidence" value="ECO:0007669"/>
    <property type="project" value="UniProtKB-KW"/>
</dbReference>
<accession>A0A9Q3KNR2</accession>
<organism evidence="13 14">
    <name type="scientific">Austropuccinia psidii MF-1</name>
    <dbReference type="NCBI Taxonomy" id="1389203"/>
    <lineage>
        <taxon>Eukaryota</taxon>
        <taxon>Fungi</taxon>
        <taxon>Dikarya</taxon>
        <taxon>Basidiomycota</taxon>
        <taxon>Pucciniomycotina</taxon>
        <taxon>Pucciniomycetes</taxon>
        <taxon>Pucciniales</taxon>
        <taxon>Sphaerophragmiaceae</taxon>
        <taxon>Austropuccinia</taxon>
    </lineage>
</organism>
<comment type="caution">
    <text evidence="13">The sequence shown here is derived from an EMBL/GenBank/DDBJ whole genome shotgun (WGS) entry which is preliminary data.</text>
</comment>
<evidence type="ECO:0000256" key="9">
    <source>
        <dbReference type="ARBA" id="ARBA00022932"/>
    </source>
</evidence>
<protein>
    <recommendedName>
        <fullName evidence="12">Reverse transcriptase Ty1/copia-type domain-containing protein</fullName>
    </recommendedName>
</protein>
<dbReference type="GO" id="GO:0006310">
    <property type="term" value="P:DNA recombination"/>
    <property type="evidence" value="ECO:0007669"/>
    <property type="project" value="UniProtKB-KW"/>
</dbReference>
<keyword evidence="1" id="KW-0548">Nucleotidyltransferase</keyword>
<dbReference type="Gene3D" id="3.30.420.10">
    <property type="entry name" value="Ribonuclease H-like superfamily/Ribonuclease H"/>
    <property type="match status" value="1"/>
</dbReference>
<keyword evidence="11" id="KW-0511">Multifunctional enzyme</keyword>
<dbReference type="GO" id="GO:0003887">
    <property type="term" value="F:DNA-directed DNA polymerase activity"/>
    <property type="evidence" value="ECO:0007669"/>
    <property type="project" value="UniProtKB-KW"/>
</dbReference>
<evidence type="ECO:0000256" key="11">
    <source>
        <dbReference type="ARBA" id="ARBA00023268"/>
    </source>
</evidence>
<evidence type="ECO:0000313" key="14">
    <source>
        <dbReference type="Proteomes" id="UP000765509"/>
    </source>
</evidence>
<dbReference type="SUPFAM" id="SSF53098">
    <property type="entry name" value="Ribonuclease H-like"/>
    <property type="match status" value="1"/>
</dbReference>
<evidence type="ECO:0000256" key="2">
    <source>
        <dbReference type="ARBA" id="ARBA00022722"/>
    </source>
</evidence>
<feature type="domain" description="Reverse transcriptase Ty1/copia-type" evidence="12">
    <location>
        <begin position="228"/>
        <end position="301"/>
    </location>
</feature>
<dbReference type="Pfam" id="PF07727">
    <property type="entry name" value="RVT_2"/>
    <property type="match status" value="1"/>
</dbReference>
<keyword evidence="5" id="KW-0378">Hydrolase</keyword>
<keyword evidence="8" id="KW-0695">RNA-directed DNA polymerase</keyword>
<keyword evidence="9" id="KW-0239">DNA-directed DNA polymerase</keyword>
<reference evidence="13" key="1">
    <citation type="submission" date="2021-03" db="EMBL/GenBank/DDBJ databases">
        <title>Draft genome sequence of rust myrtle Austropuccinia psidii MF-1, a brazilian biotype.</title>
        <authorList>
            <person name="Quecine M.C."/>
            <person name="Pachon D.M.R."/>
            <person name="Bonatelli M.L."/>
            <person name="Correr F.H."/>
            <person name="Franceschini L.M."/>
            <person name="Leite T.F."/>
            <person name="Margarido G.R.A."/>
            <person name="Almeida C.A."/>
            <person name="Ferrarezi J.A."/>
            <person name="Labate C.A."/>
        </authorList>
    </citation>
    <scope>NUCLEOTIDE SEQUENCE</scope>
    <source>
        <strain evidence="13">MF-1</strain>
    </source>
</reference>
<proteinExistence type="predicted"/>
<dbReference type="Proteomes" id="UP000765509">
    <property type="component" value="Unassembled WGS sequence"/>
</dbReference>
<dbReference type="InterPro" id="IPR012337">
    <property type="entry name" value="RNaseH-like_sf"/>
</dbReference>
<keyword evidence="9" id="KW-0808">Transferase</keyword>
<evidence type="ECO:0000313" key="13">
    <source>
        <dbReference type="EMBL" id="MBW0583466.1"/>
    </source>
</evidence>
<keyword evidence="6" id="KW-0460">Magnesium</keyword>
<dbReference type="InterPro" id="IPR039537">
    <property type="entry name" value="Retrotran_Ty1/copia-like"/>
</dbReference>
<sequence length="303" mass="33740">MLASKCGVTHDHSPTATPQHNCFAERATQTILNKAKCLLIGSNLPKQYWAEAVNTATFLSNLMPTPSQDNLSPFSLWTIVITRHALFAENHFPSINSNPNSDSHSDRWIDLCEERDECINNEEVLTDQGSSEVAEGAECLQEQGEEFAQDATPNDRPLRLRVVGPRHPTIISGDISQSNILPYSRQPKTFVTVKDANPISYRSALSDSNCEDWKKAISKELNSMENLKVWSVVDLKPSMKLVGTTLVFRTKRDVMNRITKYKAQLCTQGFSQTLGVDYSKTFAPTGRLSSLRTLIAFSAMNGL</sequence>
<evidence type="ECO:0000259" key="12">
    <source>
        <dbReference type="Pfam" id="PF07727"/>
    </source>
</evidence>
<evidence type="ECO:0000256" key="7">
    <source>
        <dbReference type="ARBA" id="ARBA00022908"/>
    </source>
</evidence>
<evidence type="ECO:0000256" key="10">
    <source>
        <dbReference type="ARBA" id="ARBA00023172"/>
    </source>
</evidence>
<name>A0A9Q3KNR2_9BASI</name>
<evidence type="ECO:0000256" key="4">
    <source>
        <dbReference type="ARBA" id="ARBA00022759"/>
    </source>
</evidence>
<evidence type="ECO:0000256" key="1">
    <source>
        <dbReference type="ARBA" id="ARBA00022695"/>
    </source>
</evidence>
<evidence type="ECO:0000256" key="8">
    <source>
        <dbReference type="ARBA" id="ARBA00022918"/>
    </source>
</evidence>
<dbReference type="InterPro" id="IPR036397">
    <property type="entry name" value="RNaseH_sf"/>
</dbReference>
<evidence type="ECO:0000256" key="6">
    <source>
        <dbReference type="ARBA" id="ARBA00022842"/>
    </source>
</evidence>
<dbReference type="PANTHER" id="PTHR42648:SF11">
    <property type="entry name" value="TRANSPOSON TY4-P GAG-POL POLYPROTEIN"/>
    <property type="match status" value="1"/>
</dbReference>
<gene>
    <name evidence="13" type="ORF">O181_123181</name>
</gene>
<dbReference type="GO" id="GO:0046872">
    <property type="term" value="F:metal ion binding"/>
    <property type="evidence" value="ECO:0007669"/>
    <property type="project" value="UniProtKB-KW"/>
</dbReference>
<evidence type="ECO:0000256" key="5">
    <source>
        <dbReference type="ARBA" id="ARBA00022801"/>
    </source>
</evidence>
<dbReference type="GO" id="GO:0003676">
    <property type="term" value="F:nucleic acid binding"/>
    <property type="evidence" value="ECO:0007669"/>
    <property type="project" value="InterPro"/>
</dbReference>
<dbReference type="GO" id="GO:0004519">
    <property type="term" value="F:endonuclease activity"/>
    <property type="evidence" value="ECO:0007669"/>
    <property type="project" value="UniProtKB-KW"/>
</dbReference>
<keyword evidence="2" id="KW-0540">Nuclease</keyword>
<dbReference type="GO" id="GO:0016787">
    <property type="term" value="F:hydrolase activity"/>
    <property type="evidence" value="ECO:0007669"/>
    <property type="project" value="UniProtKB-KW"/>
</dbReference>
<keyword evidence="7" id="KW-0229">DNA integration</keyword>
<dbReference type="OrthoDB" id="5017987at2759"/>
<dbReference type="EMBL" id="AVOT02115210">
    <property type="protein sequence ID" value="MBW0583466.1"/>
    <property type="molecule type" value="Genomic_DNA"/>
</dbReference>
<keyword evidence="14" id="KW-1185">Reference proteome</keyword>
<keyword evidence="3" id="KW-0479">Metal-binding</keyword>
<dbReference type="InterPro" id="IPR013103">
    <property type="entry name" value="RVT_2"/>
</dbReference>
<evidence type="ECO:0000256" key="3">
    <source>
        <dbReference type="ARBA" id="ARBA00022723"/>
    </source>
</evidence>
<keyword evidence="4" id="KW-0255">Endonuclease</keyword>
<dbReference type="AlphaFoldDB" id="A0A9Q3KNR2"/>
<dbReference type="PANTHER" id="PTHR42648">
    <property type="entry name" value="TRANSPOSASE, PUTATIVE-RELATED"/>
    <property type="match status" value="1"/>
</dbReference>
<keyword evidence="10" id="KW-0233">DNA recombination</keyword>
<dbReference type="GO" id="GO:0015074">
    <property type="term" value="P:DNA integration"/>
    <property type="evidence" value="ECO:0007669"/>
    <property type="project" value="UniProtKB-KW"/>
</dbReference>